<name>A0A173T3M1_9FIRM</name>
<dbReference type="InterPro" id="IPR016454">
    <property type="entry name" value="Cysteine_dSase"/>
</dbReference>
<keyword evidence="4 12" id="KW-0808">Transferase</keyword>
<accession>A0A173T3M1</accession>
<dbReference type="AlphaFoldDB" id="A0A173T3M1"/>
<dbReference type="PANTHER" id="PTHR11601:SF34">
    <property type="entry name" value="CYSTEINE DESULFURASE"/>
    <property type="match status" value="1"/>
</dbReference>
<keyword evidence="7" id="KW-0408">Iron</keyword>
<comment type="cofactor">
    <cofactor evidence="1 10">
        <name>pyridoxal 5'-phosphate</name>
        <dbReference type="ChEBI" id="CHEBI:597326"/>
    </cofactor>
</comment>
<feature type="domain" description="Aminotransferase class V" evidence="11">
    <location>
        <begin position="4"/>
        <end position="365"/>
    </location>
</feature>
<dbReference type="Proteomes" id="UP000095390">
    <property type="component" value="Unassembled WGS sequence"/>
</dbReference>
<evidence type="ECO:0000256" key="9">
    <source>
        <dbReference type="ARBA" id="ARBA00050776"/>
    </source>
</evidence>
<dbReference type="SUPFAM" id="SSF53383">
    <property type="entry name" value="PLP-dependent transferases"/>
    <property type="match status" value="1"/>
</dbReference>
<evidence type="ECO:0000256" key="7">
    <source>
        <dbReference type="ARBA" id="ARBA00023004"/>
    </source>
</evidence>
<sequence length="396" mass="44599">MKQVYLDNAATTPVRLEVEVAMRPYFCEKYGNPSGVYQMSSENRGMIENVREQIAKTLNASAEEIYFTSGGTESDNWAIKAAAQMLKEKGRHIITSKIEHHAILNSCAYLEKQGFEVTYLDVDEWGSIRLDVLEKAIRKDTILISVMYANNEVGTIQKIAQIGKIAEKNDILFHTDAVQAYGQLLIDVKKENIDLLSASAHKFNGPKGVGFLYIRKKIPLPEYIHGGKQERNHRAGTENVPGIAGMGKAAEIAFTTREYREKEIQQLRDYLIRRLQRGIPYCRLNGSLTNRLPGNCNISFQFIEGNELLLLLDEKNICASAASACSTGDTSPSHVLTAMGIPEKLARGTLRLTIGYQNTQEEIDYTVQCIKEAVEKLRENAEDYRRYKETFPCNIM</sequence>
<dbReference type="GO" id="GO:0031071">
    <property type="term" value="F:cysteine desulfurase activity"/>
    <property type="evidence" value="ECO:0007669"/>
    <property type="project" value="UniProtKB-EC"/>
</dbReference>
<evidence type="ECO:0000313" key="12">
    <source>
        <dbReference type="EMBL" id="CUM97373.1"/>
    </source>
</evidence>
<dbReference type="Gene3D" id="1.10.260.50">
    <property type="match status" value="1"/>
</dbReference>
<dbReference type="Proteomes" id="UP000095679">
    <property type="component" value="Unassembled WGS sequence"/>
</dbReference>
<dbReference type="InterPro" id="IPR020578">
    <property type="entry name" value="Aminotrans_V_PyrdxlP_BS"/>
</dbReference>
<dbReference type="InterPro" id="IPR000192">
    <property type="entry name" value="Aminotrans_V_dom"/>
</dbReference>
<evidence type="ECO:0000256" key="4">
    <source>
        <dbReference type="ARBA" id="ARBA00022679"/>
    </source>
</evidence>
<evidence type="ECO:0000256" key="2">
    <source>
        <dbReference type="ARBA" id="ARBA00006490"/>
    </source>
</evidence>
<dbReference type="Pfam" id="PF00266">
    <property type="entry name" value="Aminotran_5"/>
    <property type="match status" value="1"/>
</dbReference>
<dbReference type="EMBL" id="CYYC01000014">
    <property type="protein sequence ID" value="CUM97373.1"/>
    <property type="molecule type" value="Genomic_DNA"/>
</dbReference>
<dbReference type="OrthoDB" id="9808002at2"/>
<dbReference type="FunFam" id="3.40.640.10:FF:000084">
    <property type="entry name" value="IscS-like cysteine desulfurase"/>
    <property type="match status" value="1"/>
</dbReference>
<dbReference type="InterPro" id="IPR015424">
    <property type="entry name" value="PyrdxlP-dep_Trfase"/>
</dbReference>
<dbReference type="NCBIfam" id="NF002806">
    <property type="entry name" value="PRK02948.1"/>
    <property type="match status" value="1"/>
</dbReference>
<evidence type="ECO:0000313" key="15">
    <source>
        <dbReference type="Proteomes" id="UP000095679"/>
    </source>
</evidence>
<comment type="similarity">
    <text evidence="2">Belongs to the class-V pyridoxal-phosphate-dependent aminotransferase family. NifS/IscS subfamily.</text>
</comment>
<gene>
    <name evidence="12" type="primary">iscS_1</name>
    <name evidence="13" type="synonym">iscS_2</name>
    <name evidence="13" type="ORF">ERS852450_02879</name>
    <name evidence="12" type="ORF">ERS852578_01418</name>
</gene>
<comment type="catalytic activity">
    <reaction evidence="9">
        <text>(sulfur carrier)-H + L-cysteine = (sulfur carrier)-SH + L-alanine</text>
        <dbReference type="Rhea" id="RHEA:43892"/>
        <dbReference type="Rhea" id="RHEA-COMP:14737"/>
        <dbReference type="Rhea" id="RHEA-COMP:14739"/>
        <dbReference type="ChEBI" id="CHEBI:29917"/>
        <dbReference type="ChEBI" id="CHEBI:35235"/>
        <dbReference type="ChEBI" id="CHEBI:57972"/>
        <dbReference type="ChEBI" id="CHEBI:64428"/>
        <dbReference type="EC" id="2.8.1.7"/>
    </reaction>
</comment>
<reference evidence="14 15" key="1">
    <citation type="submission" date="2015-09" db="EMBL/GenBank/DDBJ databases">
        <authorList>
            <consortium name="Pathogen Informatics"/>
        </authorList>
    </citation>
    <scope>NUCLEOTIDE SEQUENCE [LARGE SCALE GENOMIC DNA]</scope>
    <source>
        <strain evidence="13 15">2789STDY5834835</strain>
        <strain evidence="12 14">2789STDY5834966</strain>
    </source>
</reference>
<dbReference type="GO" id="GO:0046872">
    <property type="term" value="F:metal ion binding"/>
    <property type="evidence" value="ECO:0007669"/>
    <property type="project" value="UniProtKB-KW"/>
</dbReference>
<evidence type="ECO:0000313" key="14">
    <source>
        <dbReference type="Proteomes" id="UP000095390"/>
    </source>
</evidence>
<evidence type="ECO:0000256" key="3">
    <source>
        <dbReference type="ARBA" id="ARBA00012239"/>
    </source>
</evidence>
<evidence type="ECO:0000256" key="6">
    <source>
        <dbReference type="ARBA" id="ARBA00022898"/>
    </source>
</evidence>
<dbReference type="Gene3D" id="3.40.640.10">
    <property type="entry name" value="Type I PLP-dependent aspartate aminotransferase-like (Major domain)"/>
    <property type="match status" value="1"/>
</dbReference>
<evidence type="ECO:0000256" key="8">
    <source>
        <dbReference type="ARBA" id="ARBA00023014"/>
    </source>
</evidence>
<evidence type="ECO:0000256" key="1">
    <source>
        <dbReference type="ARBA" id="ARBA00001933"/>
    </source>
</evidence>
<proteinExistence type="inferred from homology"/>
<dbReference type="InterPro" id="IPR015421">
    <property type="entry name" value="PyrdxlP-dep_Trfase_major"/>
</dbReference>
<keyword evidence="6" id="KW-0663">Pyridoxal phosphate</keyword>
<evidence type="ECO:0000256" key="5">
    <source>
        <dbReference type="ARBA" id="ARBA00022723"/>
    </source>
</evidence>
<dbReference type="RefSeq" id="WP_005345051.1">
    <property type="nucleotide sequence ID" value="NZ_BLYK01000061.1"/>
</dbReference>
<keyword evidence="8" id="KW-0411">Iron-sulfur</keyword>
<organism evidence="12 14">
    <name type="scientific">Anaerobutyricum hallii</name>
    <dbReference type="NCBI Taxonomy" id="39488"/>
    <lineage>
        <taxon>Bacteria</taxon>
        <taxon>Bacillati</taxon>
        <taxon>Bacillota</taxon>
        <taxon>Clostridia</taxon>
        <taxon>Lachnospirales</taxon>
        <taxon>Lachnospiraceae</taxon>
        <taxon>Anaerobutyricum</taxon>
    </lineage>
</organism>
<dbReference type="GO" id="GO:0051536">
    <property type="term" value="F:iron-sulfur cluster binding"/>
    <property type="evidence" value="ECO:0007669"/>
    <property type="project" value="UniProtKB-KW"/>
</dbReference>
<dbReference type="PANTHER" id="PTHR11601">
    <property type="entry name" value="CYSTEINE DESULFURYLASE FAMILY MEMBER"/>
    <property type="match status" value="1"/>
</dbReference>
<evidence type="ECO:0000256" key="10">
    <source>
        <dbReference type="RuleBase" id="RU004504"/>
    </source>
</evidence>
<dbReference type="EMBL" id="CYZL01000036">
    <property type="protein sequence ID" value="CUP01825.1"/>
    <property type="molecule type" value="Genomic_DNA"/>
</dbReference>
<dbReference type="PROSITE" id="PS00595">
    <property type="entry name" value="AA_TRANSFER_CLASS_5"/>
    <property type="match status" value="1"/>
</dbReference>
<dbReference type="EC" id="2.8.1.7" evidence="3"/>
<dbReference type="Gene3D" id="3.90.1150.10">
    <property type="entry name" value="Aspartate Aminotransferase, domain 1"/>
    <property type="match status" value="1"/>
</dbReference>
<dbReference type="GeneID" id="75047820"/>
<protein>
    <recommendedName>
        <fullName evidence="3">cysteine desulfurase</fullName>
        <ecNumber evidence="3">2.8.1.7</ecNumber>
    </recommendedName>
</protein>
<keyword evidence="5" id="KW-0479">Metal-binding</keyword>
<evidence type="ECO:0000259" key="11">
    <source>
        <dbReference type="Pfam" id="PF00266"/>
    </source>
</evidence>
<evidence type="ECO:0000313" key="13">
    <source>
        <dbReference type="EMBL" id="CUP01825.1"/>
    </source>
</evidence>
<dbReference type="PIRSF" id="PIRSF005572">
    <property type="entry name" value="NifS"/>
    <property type="match status" value="1"/>
</dbReference>
<dbReference type="InterPro" id="IPR015422">
    <property type="entry name" value="PyrdxlP-dep_Trfase_small"/>
</dbReference>